<organism evidence="4 5">
    <name type="scientific">Grifola frondosa</name>
    <name type="common">Maitake</name>
    <name type="synonym">Polyporus frondosus</name>
    <dbReference type="NCBI Taxonomy" id="5627"/>
    <lineage>
        <taxon>Eukaryota</taxon>
        <taxon>Fungi</taxon>
        <taxon>Dikarya</taxon>
        <taxon>Basidiomycota</taxon>
        <taxon>Agaricomycotina</taxon>
        <taxon>Agaricomycetes</taxon>
        <taxon>Polyporales</taxon>
        <taxon>Grifolaceae</taxon>
        <taxon>Grifola</taxon>
    </lineage>
</organism>
<dbReference type="OMA" id="FWESINA"/>
<dbReference type="PANTHER" id="PTHR11559">
    <property type="entry name" value="CARBOXYLESTERASE"/>
    <property type="match status" value="1"/>
</dbReference>
<proteinExistence type="inferred from homology"/>
<gene>
    <name evidence="4" type="primary">LIP1_6</name>
    <name evidence="4" type="ORF">A0H81_12849</name>
</gene>
<name>A0A1C7LR46_GRIFR</name>
<protein>
    <submittedName>
        <fullName evidence="4">Lipase 1</fullName>
    </submittedName>
</protein>
<evidence type="ECO:0000313" key="5">
    <source>
        <dbReference type="Proteomes" id="UP000092993"/>
    </source>
</evidence>
<feature type="domain" description="Carboxylesterase type B" evidence="3">
    <location>
        <begin position="437"/>
        <end position="549"/>
    </location>
</feature>
<dbReference type="Gene3D" id="3.40.50.1820">
    <property type="entry name" value="alpha/beta hydrolase"/>
    <property type="match status" value="2"/>
</dbReference>
<dbReference type="InterPro" id="IPR029058">
    <property type="entry name" value="AB_hydrolase_fold"/>
</dbReference>
<sequence>MRLRVTAGIASGWFLVKLWSDKSHIPRVTDLEPCVPFVSIPISALFKMLHCLAFVLFFISSSIASSPTVTLNGTSLVGKQNVIPGRGEQDFFGGIPFAEPPLGSLRFSPPVPKYNLGVPTFNASEYGFLCLQSSPFGGPPSIMSEDCLTINVLRPSGVHEGSQLPVMVWIGGLGYTVYNPDKYDPMPLVLYSVERGTPVVFVSFNYRQGPLGFPLGIEATSRGALNLGLKDQLVALEWIQRNIAAFGGDPRKVTVFGESAGAISISFFYLNYEIEKYARAAILESGTAGTLPTFNGSRYDEVWQLFVQATPECAGASPNNTFDCLRQANSSTMLSAYNTTQFENIYEFAFAPVIDGPGGTNVDEGTYSAPQARNITTDDAVRNLLYVYFSPVDSEFPQPPELVETVTGILALYPNDPALGSPYNTGNDTFGFTDQWKRVAAIDGDIFFQAPRRGWSHTASRAGIKTFGYYFTDPQAPHEDPDAPEAGVTHEGEVTYVFGGPWFAGTPVPANELSQRMMDYWISFAVSLDPNDDHGSKRPAWPAYTPQNQLNGTNTTVIPDGIRHVQIAFIDAVPEQFQHSRNRPPVRSSVLGDVEPFAFITNGIEHQAGLDDTFIMPSWEGGACTNCYINQQTTISLLERWNCCPLLFNSSPTIMRSAIVLLAFLFVSFSLATSPQVLLGGTVLVGKENVIPGRGVQEFFGGIPYAEPPVGSLRFAPPVPRYSLNVPIFNATNYGLLCPQSSPFGGPISSMDEDCLTINILRPAGVHFGSDLPVMLWVDGLGYSVANPDKYDPMPLVLQSMDRGTPVVFVSFNYRLGPFGFPLGFEATARGALNLGLKDQLVAFEWIQRNIVLFGGDPTKVTIFGESSGAISISLFYLNKEVEKYARAAILESGSAGSLPVFNSTGHDYVWQAFVDATPECAQASANNTFDCLRQANFSTLVNSYGAAQAVGANALAFAPVIDGPGGLVPELPSATLAAGYYSRIPFMSGTYSIAVAFNISTDEEVRDIIYSSLSTLVSAFLPQPTELVQTADALLALYPNIPALGSPFNTGNDTFGQNAEYKRAAAMVGDWNFQALRRLWSQTASRAGVKTFGYLFTDPQAPNEDPFSLQAGVPHESEITYVFGGPAFAGTPQPANLLSFAMMDYWISFAVSLDPNDGRGTKRPNWPQYTVDNEVLLQLSGANTTVIPDDYRHVPIAFINSVPEQFQH</sequence>
<evidence type="ECO:0000256" key="1">
    <source>
        <dbReference type="ARBA" id="ARBA00005964"/>
    </source>
</evidence>
<evidence type="ECO:0000259" key="3">
    <source>
        <dbReference type="Pfam" id="PF00135"/>
    </source>
</evidence>
<dbReference type="InterPro" id="IPR019826">
    <property type="entry name" value="Carboxylesterase_B_AS"/>
</dbReference>
<evidence type="ECO:0000313" key="4">
    <source>
        <dbReference type="EMBL" id="OBZ67058.1"/>
    </source>
</evidence>
<evidence type="ECO:0000256" key="2">
    <source>
        <dbReference type="ARBA" id="ARBA00022801"/>
    </source>
</evidence>
<comment type="caution">
    <text evidence="4">The sequence shown here is derived from an EMBL/GenBank/DDBJ whole genome shotgun (WGS) entry which is preliminary data.</text>
</comment>
<dbReference type="GO" id="GO:0016787">
    <property type="term" value="F:hydrolase activity"/>
    <property type="evidence" value="ECO:0007669"/>
    <property type="project" value="UniProtKB-KW"/>
</dbReference>
<dbReference type="InterPro" id="IPR019819">
    <property type="entry name" value="Carboxylesterase_B_CS"/>
</dbReference>
<dbReference type="InterPro" id="IPR002018">
    <property type="entry name" value="CarbesteraseB"/>
</dbReference>
<keyword evidence="5" id="KW-1185">Reference proteome</keyword>
<dbReference type="Pfam" id="PF00135">
    <property type="entry name" value="COesterase"/>
    <property type="match status" value="3"/>
</dbReference>
<dbReference type="Proteomes" id="UP000092993">
    <property type="component" value="Unassembled WGS sequence"/>
</dbReference>
<dbReference type="InterPro" id="IPR050309">
    <property type="entry name" value="Type-B_Carboxylest/Lipase"/>
</dbReference>
<dbReference type="STRING" id="5627.A0A1C7LR46"/>
<dbReference type="OrthoDB" id="408631at2759"/>
<comment type="similarity">
    <text evidence="1">Belongs to the type-B carboxylesterase/lipase family.</text>
</comment>
<dbReference type="AlphaFoldDB" id="A0A1C7LR46"/>
<dbReference type="PROSITE" id="PS00122">
    <property type="entry name" value="CARBOXYLESTERASE_B_1"/>
    <property type="match status" value="2"/>
</dbReference>
<dbReference type="PROSITE" id="PS00941">
    <property type="entry name" value="CARBOXYLESTERASE_B_2"/>
    <property type="match status" value="2"/>
</dbReference>
<feature type="domain" description="Carboxylesterase type B" evidence="3">
    <location>
        <begin position="66"/>
        <end position="356"/>
    </location>
</feature>
<reference evidence="4 5" key="1">
    <citation type="submission" date="2016-03" db="EMBL/GenBank/DDBJ databases">
        <title>Whole genome sequencing of Grifola frondosa 9006-11.</title>
        <authorList>
            <person name="Min B."/>
            <person name="Park H."/>
            <person name="Kim J.-G."/>
            <person name="Cho H."/>
            <person name="Oh Y.-L."/>
            <person name="Kong W.-S."/>
            <person name="Choi I.-G."/>
        </authorList>
    </citation>
    <scope>NUCLEOTIDE SEQUENCE [LARGE SCALE GENOMIC DNA]</scope>
    <source>
        <strain evidence="4 5">9006-11</strain>
    </source>
</reference>
<feature type="domain" description="Carboxylesterase type B" evidence="3">
    <location>
        <begin position="684"/>
        <end position="1185"/>
    </location>
</feature>
<keyword evidence="2" id="KW-0378">Hydrolase</keyword>
<dbReference type="EMBL" id="LUGG01000025">
    <property type="protein sequence ID" value="OBZ67058.1"/>
    <property type="molecule type" value="Genomic_DNA"/>
</dbReference>
<accession>A0A1C7LR46</accession>
<dbReference type="SUPFAM" id="SSF53474">
    <property type="entry name" value="alpha/beta-Hydrolases"/>
    <property type="match status" value="2"/>
</dbReference>